<name>A0A7J5ZCK8_DISMA</name>
<dbReference type="GO" id="GO:0045505">
    <property type="term" value="F:dynein intermediate chain binding"/>
    <property type="evidence" value="ECO:0007669"/>
    <property type="project" value="InterPro"/>
</dbReference>
<dbReference type="InterPro" id="IPR026983">
    <property type="entry name" value="DHC"/>
</dbReference>
<dbReference type="OrthoDB" id="10251809at2759"/>
<dbReference type="EMBL" id="JAAKFY010000004">
    <property type="protein sequence ID" value="KAF3858427.1"/>
    <property type="molecule type" value="Genomic_DNA"/>
</dbReference>
<dbReference type="Proteomes" id="UP000518266">
    <property type="component" value="Unassembled WGS sequence"/>
</dbReference>
<protein>
    <submittedName>
        <fullName evidence="1">Uncharacterized protein</fullName>
    </submittedName>
</protein>
<gene>
    <name evidence="1" type="ORF">F7725_011628</name>
</gene>
<evidence type="ECO:0000313" key="1">
    <source>
        <dbReference type="EMBL" id="KAF3858427.1"/>
    </source>
</evidence>
<dbReference type="AlphaFoldDB" id="A0A7J5ZCK8"/>
<dbReference type="PANTHER" id="PTHR45703">
    <property type="entry name" value="DYNEIN HEAVY CHAIN"/>
    <property type="match status" value="1"/>
</dbReference>
<dbReference type="GO" id="GO:0030286">
    <property type="term" value="C:dynein complex"/>
    <property type="evidence" value="ECO:0007669"/>
    <property type="project" value="InterPro"/>
</dbReference>
<organism evidence="1 2">
    <name type="scientific">Dissostichus mawsoni</name>
    <name type="common">Antarctic cod</name>
    <dbReference type="NCBI Taxonomy" id="36200"/>
    <lineage>
        <taxon>Eukaryota</taxon>
        <taxon>Metazoa</taxon>
        <taxon>Chordata</taxon>
        <taxon>Craniata</taxon>
        <taxon>Vertebrata</taxon>
        <taxon>Euteleostomi</taxon>
        <taxon>Actinopterygii</taxon>
        <taxon>Neopterygii</taxon>
        <taxon>Teleostei</taxon>
        <taxon>Neoteleostei</taxon>
        <taxon>Acanthomorphata</taxon>
        <taxon>Eupercaria</taxon>
        <taxon>Perciformes</taxon>
        <taxon>Notothenioidei</taxon>
        <taxon>Nototheniidae</taxon>
        <taxon>Dissostichus</taxon>
    </lineage>
</organism>
<sequence>MSAGRYVTYSISLHDILPFITVKHRSCPRSGIVKQHDFREQFRTESIFRIDVEEQYKLIDKSNRGVAVMEAEMKKLQDTADLFEVSFPDYKQLRQCRSDIILVKAVWDMVIFVKTSIEDWTKTPWKEINVEQMDMELRRFAKV</sequence>
<keyword evidence="2" id="KW-1185">Reference proteome</keyword>
<dbReference type="GO" id="GO:0007018">
    <property type="term" value="P:microtubule-based movement"/>
    <property type="evidence" value="ECO:0007669"/>
    <property type="project" value="InterPro"/>
</dbReference>
<accession>A0A7J5ZCK8</accession>
<dbReference type="PANTHER" id="PTHR45703:SF12">
    <property type="entry name" value="DYNEIN AXONEMAL HEAVY CHAIN 11"/>
    <property type="match status" value="1"/>
</dbReference>
<reference evidence="1 2" key="1">
    <citation type="submission" date="2020-03" db="EMBL/GenBank/DDBJ databases">
        <title>Dissostichus mawsoni Genome sequencing and assembly.</title>
        <authorList>
            <person name="Park H."/>
        </authorList>
    </citation>
    <scope>NUCLEOTIDE SEQUENCE [LARGE SCALE GENOMIC DNA]</scope>
    <source>
        <strain evidence="1">DM0001</strain>
        <tissue evidence="1">Muscle</tissue>
    </source>
</reference>
<evidence type="ECO:0000313" key="2">
    <source>
        <dbReference type="Proteomes" id="UP000518266"/>
    </source>
</evidence>
<proteinExistence type="predicted"/>
<comment type="caution">
    <text evidence="1">The sequence shown here is derived from an EMBL/GenBank/DDBJ whole genome shotgun (WGS) entry which is preliminary data.</text>
</comment>
<dbReference type="GO" id="GO:0051959">
    <property type="term" value="F:dynein light intermediate chain binding"/>
    <property type="evidence" value="ECO:0007669"/>
    <property type="project" value="InterPro"/>
</dbReference>